<dbReference type="Proteomes" id="UP000199533">
    <property type="component" value="Unassembled WGS sequence"/>
</dbReference>
<accession>A0A1I4GER2</accession>
<name>A0A1I4GER2_9PROT</name>
<evidence type="ECO:0000313" key="2">
    <source>
        <dbReference type="Proteomes" id="UP000199533"/>
    </source>
</evidence>
<dbReference type="EMBL" id="FOSP01000052">
    <property type="protein sequence ID" value="SFL27777.1"/>
    <property type="molecule type" value="Genomic_DNA"/>
</dbReference>
<organism evidence="1 2">
    <name type="scientific">Nitrosomonas aestuarii</name>
    <dbReference type="NCBI Taxonomy" id="52441"/>
    <lineage>
        <taxon>Bacteria</taxon>
        <taxon>Pseudomonadati</taxon>
        <taxon>Pseudomonadota</taxon>
        <taxon>Betaproteobacteria</taxon>
        <taxon>Nitrosomonadales</taxon>
        <taxon>Nitrosomonadaceae</taxon>
        <taxon>Nitrosomonas</taxon>
    </lineage>
</organism>
<dbReference type="AlphaFoldDB" id="A0A1I4GER2"/>
<dbReference type="STRING" id="52441.SAMN05216302_10524"/>
<evidence type="ECO:0000313" key="1">
    <source>
        <dbReference type="EMBL" id="SFL27777.1"/>
    </source>
</evidence>
<reference evidence="2" key="1">
    <citation type="submission" date="2016-10" db="EMBL/GenBank/DDBJ databases">
        <authorList>
            <person name="Varghese N."/>
            <person name="Submissions S."/>
        </authorList>
    </citation>
    <scope>NUCLEOTIDE SEQUENCE [LARGE SCALE GENOMIC DNA]</scope>
    <source>
        <strain evidence="2">Nm69</strain>
    </source>
</reference>
<protein>
    <submittedName>
        <fullName evidence="1">Uncharacterized protein</fullName>
    </submittedName>
</protein>
<gene>
    <name evidence="1" type="ORF">SAMN05216302_10524</name>
</gene>
<sequence>MENQAIQSAENARDMNTDIIIENFIGMFKSTKLEDAVTAACKETNESGRVYVLACSIHG</sequence>
<keyword evidence="2" id="KW-1185">Reference proteome</keyword>
<proteinExistence type="predicted"/>